<dbReference type="GO" id="GO:0005829">
    <property type="term" value="C:cytosol"/>
    <property type="evidence" value="ECO:0007669"/>
    <property type="project" value="TreeGrafter"/>
</dbReference>
<proteinExistence type="predicted"/>
<dbReference type="PANTHER" id="PTHR42695:SF5">
    <property type="entry name" value="GLUTAMINE AMIDOTRANSFERASE YLR126C-RELATED"/>
    <property type="match status" value="1"/>
</dbReference>
<dbReference type="Gene3D" id="3.40.50.880">
    <property type="match status" value="1"/>
</dbReference>
<evidence type="ECO:0000313" key="2">
    <source>
        <dbReference type="EMBL" id="KAK4109311.1"/>
    </source>
</evidence>
<keyword evidence="3" id="KW-1185">Reference proteome</keyword>
<sequence length="328" mass="36974">MSCLCLDGVSVSHESNHGSLATDQLTPCIKPLIYPTKPLKCSRESQSTFFANNLSVPTYSTYPQRDKIGSVDSFNMNSKRDRPLNIAILLNSYRSPFITEIRDSYIRTIGAISHDASLSFFYPAEKPDDFPDPEKFDLIVIGGSNTDPRKKHQWILRVHSFILDVVAKHPGKKLCGICWGHQTISMLFGAKVVDMEVPELGVTEAKLTPAGRRFFSRHTGSGVLLLQQHHRRAVGSPPEGFSELVYGNQSFLSHNNAILTLQGHPEKDAQCAMLRLRDVTRWFGVEDGNQTALDRFKRAMERHHHGPEVWEKVLDWARDKRPKSGIQP</sequence>
<dbReference type="Pfam" id="PF00117">
    <property type="entry name" value="GATase"/>
    <property type="match status" value="1"/>
</dbReference>
<dbReference type="GO" id="GO:0005634">
    <property type="term" value="C:nucleus"/>
    <property type="evidence" value="ECO:0007669"/>
    <property type="project" value="TreeGrafter"/>
</dbReference>
<dbReference type="InterPro" id="IPR017926">
    <property type="entry name" value="GATASE"/>
</dbReference>
<reference evidence="2" key="2">
    <citation type="submission" date="2023-05" db="EMBL/GenBank/DDBJ databases">
        <authorList>
            <consortium name="Lawrence Berkeley National Laboratory"/>
            <person name="Steindorff A."/>
            <person name="Hensen N."/>
            <person name="Bonometti L."/>
            <person name="Westerberg I."/>
            <person name="Brannstrom I.O."/>
            <person name="Guillou S."/>
            <person name="Cros-Aarteil S."/>
            <person name="Calhoun S."/>
            <person name="Haridas S."/>
            <person name="Kuo A."/>
            <person name="Mondo S."/>
            <person name="Pangilinan J."/>
            <person name="Riley R."/>
            <person name="Labutti K."/>
            <person name="Andreopoulos B."/>
            <person name="Lipzen A."/>
            <person name="Chen C."/>
            <person name="Yanf M."/>
            <person name="Daum C."/>
            <person name="Ng V."/>
            <person name="Clum A."/>
            <person name="Ohm R."/>
            <person name="Martin F."/>
            <person name="Silar P."/>
            <person name="Natvig D."/>
            <person name="Lalanne C."/>
            <person name="Gautier V."/>
            <person name="Ament-Velasquez S.L."/>
            <person name="Kruys A."/>
            <person name="Hutchinson M.I."/>
            <person name="Powell A.J."/>
            <person name="Barry K."/>
            <person name="Miller A.N."/>
            <person name="Grigoriev I.V."/>
            <person name="Debuchy R."/>
            <person name="Gladieux P."/>
            <person name="Thoren M.H."/>
            <person name="Johannesson H."/>
        </authorList>
    </citation>
    <scope>NUCLEOTIDE SEQUENCE</scope>
    <source>
        <strain evidence="2">CBS 508.74</strain>
    </source>
</reference>
<organism evidence="2 3">
    <name type="scientific">Canariomyces notabilis</name>
    <dbReference type="NCBI Taxonomy" id="2074819"/>
    <lineage>
        <taxon>Eukaryota</taxon>
        <taxon>Fungi</taxon>
        <taxon>Dikarya</taxon>
        <taxon>Ascomycota</taxon>
        <taxon>Pezizomycotina</taxon>
        <taxon>Sordariomycetes</taxon>
        <taxon>Sordariomycetidae</taxon>
        <taxon>Sordariales</taxon>
        <taxon>Chaetomiaceae</taxon>
        <taxon>Canariomyces</taxon>
    </lineage>
</organism>
<dbReference type="SUPFAM" id="SSF52317">
    <property type="entry name" value="Class I glutamine amidotransferase-like"/>
    <property type="match status" value="1"/>
</dbReference>
<feature type="domain" description="Glutamine amidotransferase" evidence="1">
    <location>
        <begin position="133"/>
        <end position="268"/>
    </location>
</feature>
<keyword evidence="2" id="KW-0315">Glutamine amidotransferase</keyword>
<dbReference type="Proteomes" id="UP001302812">
    <property type="component" value="Unassembled WGS sequence"/>
</dbReference>
<dbReference type="PANTHER" id="PTHR42695">
    <property type="entry name" value="GLUTAMINE AMIDOTRANSFERASE YLR126C-RELATED"/>
    <property type="match status" value="1"/>
</dbReference>
<dbReference type="GeneID" id="89940030"/>
<reference evidence="2" key="1">
    <citation type="journal article" date="2023" name="Mol. Phylogenet. Evol.">
        <title>Genome-scale phylogeny and comparative genomics of the fungal order Sordariales.</title>
        <authorList>
            <person name="Hensen N."/>
            <person name="Bonometti L."/>
            <person name="Westerberg I."/>
            <person name="Brannstrom I.O."/>
            <person name="Guillou S."/>
            <person name="Cros-Aarteil S."/>
            <person name="Calhoun S."/>
            <person name="Haridas S."/>
            <person name="Kuo A."/>
            <person name="Mondo S."/>
            <person name="Pangilinan J."/>
            <person name="Riley R."/>
            <person name="LaButti K."/>
            <person name="Andreopoulos B."/>
            <person name="Lipzen A."/>
            <person name="Chen C."/>
            <person name="Yan M."/>
            <person name="Daum C."/>
            <person name="Ng V."/>
            <person name="Clum A."/>
            <person name="Steindorff A."/>
            <person name="Ohm R.A."/>
            <person name="Martin F."/>
            <person name="Silar P."/>
            <person name="Natvig D.O."/>
            <person name="Lalanne C."/>
            <person name="Gautier V."/>
            <person name="Ament-Velasquez S.L."/>
            <person name="Kruys A."/>
            <person name="Hutchinson M.I."/>
            <person name="Powell A.J."/>
            <person name="Barry K."/>
            <person name="Miller A.N."/>
            <person name="Grigoriev I.V."/>
            <person name="Debuchy R."/>
            <person name="Gladieux P."/>
            <person name="Hiltunen Thoren M."/>
            <person name="Johannesson H."/>
        </authorList>
    </citation>
    <scope>NUCLEOTIDE SEQUENCE</scope>
    <source>
        <strain evidence="2">CBS 508.74</strain>
    </source>
</reference>
<dbReference type="EMBL" id="MU853357">
    <property type="protein sequence ID" value="KAK4109311.1"/>
    <property type="molecule type" value="Genomic_DNA"/>
</dbReference>
<evidence type="ECO:0000313" key="3">
    <source>
        <dbReference type="Proteomes" id="UP001302812"/>
    </source>
</evidence>
<comment type="caution">
    <text evidence="2">The sequence shown here is derived from an EMBL/GenBank/DDBJ whole genome shotgun (WGS) entry which is preliminary data.</text>
</comment>
<dbReference type="InterPro" id="IPR029062">
    <property type="entry name" value="Class_I_gatase-like"/>
</dbReference>
<name>A0AAN6QGP6_9PEZI</name>
<dbReference type="AlphaFoldDB" id="A0AAN6QGP6"/>
<dbReference type="InterPro" id="IPR044992">
    <property type="entry name" value="ChyE-like"/>
</dbReference>
<protein>
    <submittedName>
        <fullName evidence="2">Class I glutamine amidotransferase-like protein</fullName>
    </submittedName>
</protein>
<dbReference type="RefSeq" id="XP_064666881.1">
    <property type="nucleotide sequence ID" value="XM_064815905.1"/>
</dbReference>
<gene>
    <name evidence="2" type="ORF">N656DRAFT_783221</name>
</gene>
<accession>A0AAN6QGP6</accession>
<dbReference type="PROSITE" id="PS51273">
    <property type="entry name" value="GATASE_TYPE_1"/>
    <property type="match status" value="1"/>
</dbReference>
<evidence type="ECO:0000259" key="1">
    <source>
        <dbReference type="Pfam" id="PF00117"/>
    </source>
</evidence>